<dbReference type="PANTHER" id="PTHR10039:SF14">
    <property type="entry name" value="NACHT DOMAIN-CONTAINING PROTEIN"/>
    <property type="match status" value="1"/>
</dbReference>
<proteinExistence type="predicted"/>
<name>A0A0B2X4C3_METAS</name>
<protein>
    <submittedName>
        <fullName evidence="5">NACHT and Ankyrin domain protein</fullName>
    </submittedName>
</protein>
<comment type="caution">
    <text evidence="5">The sequence shown here is derived from an EMBL/GenBank/DDBJ whole genome shotgun (WGS) entry which is preliminary data.</text>
</comment>
<keyword evidence="1" id="KW-0677">Repeat</keyword>
<evidence type="ECO:0000313" key="5">
    <source>
        <dbReference type="EMBL" id="KHO00250.1"/>
    </source>
</evidence>
<dbReference type="InterPro" id="IPR011717">
    <property type="entry name" value="TPR-4"/>
</dbReference>
<organism evidence="5 6">
    <name type="scientific">Metarhizium album (strain ARSEF 1941)</name>
    <dbReference type="NCBI Taxonomy" id="1081103"/>
    <lineage>
        <taxon>Eukaryota</taxon>
        <taxon>Fungi</taxon>
        <taxon>Dikarya</taxon>
        <taxon>Ascomycota</taxon>
        <taxon>Pezizomycotina</taxon>
        <taxon>Sordariomycetes</taxon>
        <taxon>Hypocreomycetidae</taxon>
        <taxon>Hypocreales</taxon>
        <taxon>Clavicipitaceae</taxon>
        <taxon>Metarhizium</taxon>
    </lineage>
</organism>
<dbReference type="InterPro" id="IPR054471">
    <property type="entry name" value="GPIID_WHD"/>
</dbReference>
<dbReference type="Pfam" id="PF07721">
    <property type="entry name" value="TPR_4"/>
    <property type="match status" value="1"/>
</dbReference>
<dbReference type="Pfam" id="PF13374">
    <property type="entry name" value="TPR_10"/>
    <property type="match status" value="1"/>
</dbReference>
<dbReference type="STRING" id="1081103.A0A0B2X4C3"/>
<gene>
    <name evidence="5" type="ORF">MAM_02173</name>
</gene>
<dbReference type="Pfam" id="PF22939">
    <property type="entry name" value="WHD_GPIID"/>
    <property type="match status" value="1"/>
</dbReference>
<keyword evidence="6" id="KW-1185">Reference proteome</keyword>
<accession>A0A0B2X4C3</accession>
<dbReference type="SUPFAM" id="SSF48452">
    <property type="entry name" value="TPR-like"/>
    <property type="match status" value="2"/>
</dbReference>
<dbReference type="InterPro" id="IPR027417">
    <property type="entry name" value="P-loop_NTPase"/>
</dbReference>
<dbReference type="EMBL" id="AZHE01000003">
    <property type="protein sequence ID" value="KHO00250.1"/>
    <property type="molecule type" value="Genomic_DNA"/>
</dbReference>
<evidence type="ECO:0000259" key="3">
    <source>
        <dbReference type="Pfam" id="PF22939"/>
    </source>
</evidence>
<evidence type="ECO:0000256" key="2">
    <source>
        <dbReference type="SAM" id="MobiDB-lite"/>
    </source>
</evidence>
<dbReference type="Proteomes" id="UP000030816">
    <property type="component" value="Unassembled WGS sequence"/>
</dbReference>
<dbReference type="Pfam" id="PF13424">
    <property type="entry name" value="TPR_12"/>
    <property type="match status" value="1"/>
</dbReference>
<dbReference type="PANTHER" id="PTHR10039">
    <property type="entry name" value="AMELOGENIN"/>
    <property type="match status" value="1"/>
</dbReference>
<dbReference type="GO" id="GO:0042802">
    <property type="term" value="F:identical protein binding"/>
    <property type="evidence" value="ECO:0007669"/>
    <property type="project" value="InterPro"/>
</dbReference>
<feature type="domain" description="GPI inositol-deacylase winged helix" evidence="3">
    <location>
        <begin position="317"/>
        <end position="382"/>
    </location>
</feature>
<dbReference type="GeneID" id="63736628"/>
<dbReference type="RefSeq" id="XP_040681315.1">
    <property type="nucleotide sequence ID" value="XM_040820972.1"/>
</dbReference>
<dbReference type="Gene3D" id="1.25.40.10">
    <property type="entry name" value="Tetratricopeptide repeat domain"/>
    <property type="match status" value="1"/>
</dbReference>
<dbReference type="AlphaFoldDB" id="A0A0B2X4C3"/>
<dbReference type="InterPro" id="IPR011990">
    <property type="entry name" value="TPR-like_helical_dom_sf"/>
</dbReference>
<feature type="region of interest" description="Disordered" evidence="2">
    <location>
        <begin position="1"/>
        <end position="27"/>
    </location>
</feature>
<reference evidence="5 6" key="1">
    <citation type="journal article" date="2014" name="Proc. Natl. Acad. Sci. U.S.A.">
        <title>Trajectory and genomic determinants of fungal-pathogen speciation and host adaptation.</title>
        <authorList>
            <person name="Hu X."/>
            <person name="Xiao G."/>
            <person name="Zheng P."/>
            <person name="Shang Y."/>
            <person name="Su Y."/>
            <person name="Zhang X."/>
            <person name="Liu X."/>
            <person name="Zhan S."/>
            <person name="St Leger R.J."/>
            <person name="Wang C."/>
        </authorList>
    </citation>
    <scope>NUCLEOTIDE SEQUENCE [LARGE SCALE GENOMIC DNA]</scope>
    <source>
        <strain evidence="5 6">ARSEF 1941</strain>
    </source>
</reference>
<feature type="domain" description="Nephrocystin 3-like N-terminal" evidence="4">
    <location>
        <begin position="32"/>
        <end position="203"/>
    </location>
</feature>
<sequence length="823" mass="91690">MDSSDKKRRLSVSSSPWAEPASARKRHRLPRTCEWVREEPAYQAWKSWNESSSPSLWIQGPVGIGKSFLADFIAADVQQASPESAVLTTHCTAQSTPALLAGDLATQLVQSSKTSDSLKSQAASVVADSSCADSATPPYDASFKTWDRWRLVVQESPRLTLVVDGLDELSDDFLSRLKFDLASKLVELTTMLAGNVRLLVLSRPEANILRALGDSPTIQVTAAKVARDMERFCSSEASKYPSLDAAAEAVSTAVARKSEGIFVWAALAIKALADESSPEDVDSRLERLPTSLDKLYRDVFEQQSRTLPETRIMLRDGVLRWLAFSSRPMTVVEVANALATETNTFIADLEATAAEVCPSLVKLENGCLRLVHHSLRHFLLHTRAAAPVEETVDWAGEQHLEMTRTLLNYLMHPSFRRIGDSLGSKDLGELYPLAEYASLYWVHHLSLSKEDEGLREQIERFFQSENAKQWIVKLLPELLARSVLPVPPRPPINARFFYISMLKSQIVNYYGQERRHQVRRNLESWLESVYEGLVAETSTGGTPRAECLRRRVELAELHSWLPERGGRVEPQLREAIERFSPSSDEDGCGDLVAAARQALADDLKRNGRYAEAEDVLRSLVRDVESTPGRDGNALPFAYDSLGWVLSRQGKLDEASAFLRGALDASLEQFGSGCPHTLRSRLALAEVLAKLGRHDEARDLYGFLEKQLQRCERDGRRATSDLPKDSVAHLNILAGIYMLQGKYGEARATFRMVLDERKTMFGDNSRLTLWAEMQYGLALHAEGDVEQAEHVLSGLLPRQIEVLGVEHQDVKDVTKALQDVKGGK</sequence>
<dbReference type="Pfam" id="PF24883">
    <property type="entry name" value="NPHP3_N"/>
    <property type="match status" value="1"/>
</dbReference>
<evidence type="ECO:0000256" key="1">
    <source>
        <dbReference type="ARBA" id="ARBA00022737"/>
    </source>
</evidence>
<dbReference type="HOGENOM" id="CLU_018057_0_0_1"/>
<feature type="compositionally biased region" description="Basic residues" evidence="2">
    <location>
        <begin position="1"/>
        <end position="10"/>
    </location>
</feature>
<evidence type="ECO:0000313" key="6">
    <source>
        <dbReference type="Proteomes" id="UP000030816"/>
    </source>
</evidence>
<evidence type="ECO:0000259" key="4">
    <source>
        <dbReference type="Pfam" id="PF24883"/>
    </source>
</evidence>
<dbReference type="Gene3D" id="3.40.50.300">
    <property type="entry name" value="P-loop containing nucleotide triphosphate hydrolases"/>
    <property type="match status" value="1"/>
</dbReference>
<dbReference type="InterPro" id="IPR056884">
    <property type="entry name" value="NPHP3-like_N"/>
</dbReference>
<dbReference type="SUPFAM" id="SSF52540">
    <property type="entry name" value="P-loop containing nucleoside triphosphate hydrolases"/>
    <property type="match status" value="1"/>
</dbReference>
<dbReference type="OrthoDB" id="539213at2759"/>